<protein>
    <submittedName>
        <fullName evidence="1">Uncharacterized protein</fullName>
    </submittedName>
</protein>
<evidence type="ECO:0000313" key="1">
    <source>
        <dbReference type="EMBL" id="CAF0711809.1"/>
    </source>
</evidence>
<sequence>MDLLKDDFLMALNQRFDDCNDIIIKCFEKSNRNNELDHLIQMQLEEISIIKDEKIYFQTIRQKITNFDE</sequence>
<organism evidence="1 2">
    <name type="scientific">Brachionus calyciflorus</name>
    <dbReference type="NCBI Taxonomy" id="104777"/>
    <lineage>
        <taxon>Eukaryota</taxon>
        <taxon>Metazoa</taxon>
        <taxon>Spiralia</taxon>
        <taxon>Gnathifera</taxon>
        <taxon>Rotifera</taxon>
        <taxon>Eurotatoria</taxon>
        <taxon>Monogononta</taxon>
        <taxon>Pseudotrocha</taxon>
        <taxon>Ploima</taxon>
        <taxon>Brachionidae</taxon>
        <taxon>Brachionus</taxon>
    </lineage>
</organism>
<name>A0A813M4R1_9BILA</name>
<dbReference type="AlphaFoldDB" id="A0A813M4R1"/>
<keyword evidence="2" id="KW-1185">Reference proteome</keyword>
<reference evidence="1" key="1">
    <citation type="submission" date="2021-02" db="EMBL/GenBank/DDBJ databases">
        <authorList>
            <person name="Nowell W R."/>
        </authorList>
    </citation>
    <scope>NUCLEOTIDE SEQUENCE</scope>
    <source>
        <strain evidence="1">Ploen Becks lab</strain>
    </source>
</reference>
<comment type="caution">
    <text evidence="1">The sequence shown here is derived from an EMBL/GenBank/DDBJ whole genome shotgun (WGS) entry which is preliminary data.</text>
</comment>
<proteinExistence type="predicted"/>
<evidence type="ECO:0000313" key="2">
    <source>
        <dbReference type="Proteomes" id="UP000663879"/>
    </source>
</evidence>
<accession>A0A813M4R1</accession>
<dbReference type="Proteomes" id="UP000663879">
    <property type="component" value="Unassembled WGS sequence"/>
</dbReference>
<gene>
    <name evidence="1" type="ORF">OXX778_LOCUS1139</name>
</gene>
<dbReference type="EMBL" id="CAJNOC010000068">
    <property type="protein sequence ID" value="CAF0711809.1"/>
    <property type="molecule type" value="Genomic_DNA"/>
</dbReference>